<evidence type="ECO:0000259" key="11">
    <source>
        <dbReference type="Pfam" id="PF00006"/>
    </source>
</evidence>
<keyword evidence="13" id="KW-1185">Reference proteome</keyword>
<sequence length="230" mass="24953">MYIRLKPPSISSLVSSPRTPPTRAALACTYNTEVATTLCKITNEVVKATPVMVEMIMKMSVGLENGGDVSGENVEFEGGGGGEGEWDEEDRYNDEVEWIFVADCGRQLGGGRAFPGDVFYLHSRLLERAAKRSDQTGASSLTALPVIETQARDISAYSPTNVIPITDGQICSKTELFYHGIRHAINVGLSVSRIGYAAQLKNMKQICDSSKLELAQYRKVAALALGRCSL</sequence>
<dbReference type="GO" id="GO:0005524">
    <property type="term" value="F:ATP binding"/>
    <property type="evidence" value="ECO:0007669"/>
    <property type="project" value="UniProtKB-KW"/>
</dbReference>
<dbReference type="InterPro" id="IPR027417">
    <property type="entry name" value="P-loop_NTPase"/>
</dbReference>
<keyword evidence="4" id="KW-0547">Nucleotide-binding</keyword>
<comment type="similarity">
    <text evidence="2">Belongs to the ATPase alpha/beta chains family.</text>
</comment>
<dbReference type="OrthoDB" id="9805536at2759"/>
<dbReference type="PANTHER" id="PTHR48082">
    <property type="entry name" value="ATP SYNTHASE SUBUNIT ALPHA, MITOCHONDRIAL"/>
    <property type="match status" value="1"/>
</dbReference>
<dbReference type="InterPro" id="IPR000194">
    <property type="entry name" value="ATPase_F1/V1/A1_a/bsu_nucl-bd"/>
</dbReference>
<keyword evidence="8" id="KW-0472">Membrane</keyword>
<dbReference type="FunFam" id="3.40.50.300:FF:002432">
    <property type="entry name" value="ATP synthase subunit alpha, mitochondrial"/>
    <property type="match status" value="1"/>
</dbReference>
<dbReference type="AlphaFoldDB" id="A0A2U1LGP7"/>
<evidence type="ECO:0000256" key="5">
    <source>
        <dbReference type="ARBA" id="ARBA00022781"/>
    </source>
</evidence>
<dbReference type="STRING" id="35608.A0A2U1LGP7"/>
<dbReference type="Gene3D" id="3.40.50.12240">
    <property type="match status" value="1"/>
</dbReference>
<keyword evidence="10" id="KW-0066">ATP synthesis</keyword>
<evidence type="ECO:0000256" key="10">
    <source>
        <dbReference type="ARBA" id="ARBA00023310"/>
    </source>
</evidence>
<keyword evidence="6" id="KW-0067">ATP-binding</keyword>
<evidence type="ECO:0000256" key="2">
    <source>
        <dbReference type="ARBA" id="ARBA00008936"/>
    </source>
</evidence>
<evidence type="ECO:0000313" key="13">
    <source>
        <dbReference type="Proteomes" id="UP000245207"/>
    </source>
</evidence>
<gene>
    <name evidence="12" type="ORF">CTI12_AA466730</name>
</gene>
<keyword evidence="9" id="KW-0139">CF(1)</keyword>
<keyword evidence="7" id="KW-0406">Ion transport</keyword>
<accession>A0A2U1LGP7</accession>
<dbReference type="GO" id="GO:0045259">
    <property type="term" value="C:proton-transporting ATP synthase complex"/>
    <property type="evidence" value="ECO:0007669"/>
    <property type="project" value="UniProtKB-KW"/>
</dbReference>
<comment type="subcellular location">
    <subcellularLocation>
        <location evidence="1">Membrane</location>
    </subcellularLocation>
</comment>
<dbReference type="GO" id="GO:0043531">
    <property type="term" value="F:ADP binding"/>
    <property type="evidence" value="ECO:0007669"/>
    <property type="project" value="TreeGrafter"/>
</dbReference>
<dbReference type="GO" id="GO:0005739">
    <property type="term" value="C:mitochondrion"/>
    <property type="evidence" value="ECO:0007669"/>
    <property type="project" value="UniProtKB-ARBA"/>
</dbReference>
<reference evidence="12 13" key="1">
    <citation type="journal article" date="2018" name="Mol. Plant">
        <title>The genome of Artemisia annua provides insight into the evolution of Asteraceae family and artemisinin biosynthesis.</title>
        <authorList>
            <person name="Shen Q."/>
            <person name="Zhang L."/>
            <person name="Liao Z."/>
            <person name="Wang S."/>
            <person name="Yan T."/>
            <person name="Shi P."/>
            <person name="Liu M."/>
            <person name="Fu X."/>
            <person name="Pan Q."/>
            <person name="Wang Y."/>
            <person name="Lv Z."/>
            <person name="Lu X."/>
            <person name="Zhang F."/>
            <person name="Jiang W."/>
            <person name="Ma Y."/>
            <person name="Chen M."/>
            <person name="Hao X."/>
            <person name="Li L."/>
            <person name="Tang Y."/>
            <person name="Lv G."/>
            <person name="Zhou Y."/>
            <person name="Sun X."/>
            <person name="Brodelius P.E."/>
            <person name="Rose J.K.C."/>
            <person name="Tang K."/>
        </authorList>
    </citation>
    <scope>NUCLEOTIDE SEQUENCE [LARGE SCALE GENOMIC DNA]</scope>
    <source>
        <strain evidence="13">cv. Huhao1</strain>
        <tissue evidence="12">Leaf</tissue>
    </source>
</reference>
<keyword evidence="5" id="KW-0375">Hydrogen ion transport</keyword>
<dbReference type="Proteomes" id="UP000245207">
    <property type="component" value="Unassembled WGS sequence"/>
</dbReference>
<evidence type="ECO:0000256" key="4">
    <source>
        <dbReference type="ARBA" id="ARBA00022741"/>
    </source>
</evidence>
<dbReference type="PANTHER" id="PTHR48082:SF2">
    <property type="entry name" value="ATP SYNTHASE SUBUNIT ALPHA, MITOCHONDRIAL"/>
    <property type="match status" value="1"/>
</dbReference>
<evidence type="ECO:0000256" key="9">
    <source>
        <dbReference type="ARBA" id="ARBA00023196"/>
    </source>
</evidence>
<protein>
    <submittedName>
        <fullName evidence="12">AtpA, mitochondrion</fullName>
    </submittedName>
</protein>
<proteinExistence type="inferred from homology"/>
<dbReference type="SUPFAM" id="SSF52540">
    <property type="entry name" value="P-loop containing nucleoside triphosphate hydrolases"/>
    <property type="match status" value="1"/>
</dbReference>
<organism evidence="12 13">
    <name type="scientific">Artemisia annua</name>
    <name type="common">Sweet wormwood</name>
    <dbReference type="NCBI Taxonomy" id="35608"/>
    <lineage>
        <taxon>Eukaryota</taxon>
        <taxon>Viridiplantae</taxon>
        <taxon>Streptophyta</taxon>
        <taxon>Embryophyta</taxon>
        <taxon>Tracheophyta</taxon>
        <taxon>Spermatophyta</taxon>
        <taxon>Magnoliopsida</taxon>
        <taxon>eudicotyledons</taxon>
        <taxon>Gunneridae</taxon>
        <taxon>Pentapetalae</taxon>
        <taxon>asterids</taxon>
        <taxon>campanulids</taxon>
        <taxon>Asterales</taxon>
        <taxon>Asteraceae</taxon>
        <taxon>Asteroideae</taxon>
        <taxon>Anthemideae</taxon>
        <taxon>Artemisiinae</taxon>
        <taxon>Artemisia</taxon>
    </lineage>
</organism>
<comment type="caution">
    <text evidence="12">The sequence shown here is derived from an EMBL/GenBank/DDBJ whole genome shotgun (WGS) entry which is preliminary data.</text>
</comment>
<dbReference type="Pfam" id="PF00006">
    <property type="entry name" value="ATP-synt_ab"/>
    <property type="match status" value="1"/>
</dbReference>
<evidence type="ECO:0000256" key="3">
    <source>
        <dbReference type="ARBA" id="ARBA00022448"/>
    </source>
</evidence>
<evidence type="ECO:0000256" key="1">
    <source>
        <dbReference type="ARBA" id="ARBA00004370"/>
    </source>
</evidence>
<dbReference type="EMBL" id="PKPP01009469">
    <property type="protein sequence ID" value="PWA48190.1"/>
    <property type="molecule type" value="Genomic_DNA"/>
</dbReference>
<dbReference type="InterPro" id="IPR005294">
    <property type="entry name" value="ATP_synth_F1_asu"/>
</dbReference>
<evidence type="ECO:0000313" key="12">
    <source>
        <dbReference type="EMBL" id="PWA48190.1"/>
    </source>
</evidence>
<evidence type="ECO:0000256" key="6">
    <source>
        <dbReference type="ARBA" id="ARBA00022840"/>
    </source>
</evidence>
<evidence type="ECO:0000256" key="8">
    <source>
        <dbReference type="ARBA" id="ARBA00023136"/>
    </source>
</evidence>
<name>A0A2U1LGP7_ARTAN</name>
<feature type="domain" description="ATPase F1/V1/A1 complex alpha/beta subunit nucleotide-binding" evidence="11">
    <location>
        <begin position="109"/>
        <end position="192"/>
    </location>
</feature>
<keyword evidence="3" id="KW-0813">Transport</keyword>
<evidence type="ECO:0000256" key="7">
    <source>
        <dbReference type="ARBA" id="ARBA00023065"/>
    </source>
</evidence>
<dbReference type="GO" id="GO:0046933">
    <property type="term" value="F:proton-transporting ATP synthase activity, rotational mechanism"/>
    <property type="evidence" value="ECO:0007669"/>
    <property type="project" value="InterPro"/>
</dbReference>